<keyword evidence="3" id="KW-1185">Reference proteome</keyword>
<sequence length="191" mass="20296">MKKQIRTAVKVFTAVLALTVAVCVTSCANGSGSAEETWTPVTSLTGLEGTWTGKISRSETVPATESPTGAAITYNVTAEMTIMYPVSAGSDSVKIIQKFDLTDMINKIAAVMKISASDAWSIFSSQPEANTEYSQSSPYTMTMTVTQTKAETEAEIANPASGNTLSVNSTKTKLKFSDTTDGNNQIILIKQ</sequence>
<keyword evidence="1" id="KW-0732">Signal</keyword>
<dbReference type="STRING" id="906968.Trebr_0246"/>
<evidence type="ECO:0000313" key="2">
    <source>
        <dbReference type="EMBL" id="AEE15695.1"/>
    </source>
</evidence>
<gene>
    <name evidence="2" type="ordered locus">Trebr_0246</name>
</gene>
<feature type="signal peptide" evidence="1">
    <location>
        <begin position="1"/>
        <end position="28"/>
    </location>
</feature>
<evidence type="ECO:0000313" key="3">
    <source>
        <dbReference type="Proteomes" id="UP000006546"/>
    </source>
</evidence>
<dbReference type="KEGG" id="tbe:Trebr_0246"/>
<feature type="chain" id="PRO_5003316764" description="Lipoprotein" evidence="1">
    <location>
        <begin position="29"/>
        <end position="191"/>
    </location>
</feature>
<accession>F4LMD3</accession>
<evidence type="ECO:0008006" key="4">
    <source>
        <dbReference type="Google" id="ProtNLM"/>
    </source>
</evidence>
<dbReference type="HOGENOM" id="CLU_1420883_0_0_12"/>
<dbReference type="EMBL" id="CP002696">
    <property type="protein sequence ID" value="AEE15695.1"/>
    <property type="molecule type" value="Genomic_DNA"/>
</dbReference>
<organism evidence="2 3">
    <name type="scientific">Treponema brennaborense (strain DSM 12168 / CIP 105900 / DD5/3)</name>
    <dbReference type="NCBI Taxonomy" id="906968"/>
    <lineage>
        <taxon>Bacteria</taxon>
        <taxon>Pseudomonadati</taxon>
        <taxon>Spirochaetota</taxon>
        <taxon>Spirochaetia</taxon>
        <taxon>Spirochaetales</taxon>
        <taxon>Treponemataceae</taxon>
        <taxon>Treponema</taxon>
    </lineage>
</organism>
<protein>
    <recommendedName>
        <fullName evidence="4">Lipoprotein</fullName>
    </recommendedName>
</protein>
<proteinExistence type="predicted"/>
<dbReference type="AlphaFoldDB" id="F4LMD3"/>
<reference evidence="3" key="1">
    <citation type="submission" date="2011-04" db="EMBL/GenBank/DDBJ databases">
        <title>The complete genome of Treponema brennaborense DSM 12168.</title>
        <authorList>
            <person name="Lucas S."/>
            <person name="Han J."/>
            <person name="Lapidus A."/>
            <person name="Bruce D."/>
            <person name="Goodwin L."/>
            <person name="Pitluck S."/>
            <person name="Peters L."/>
            <person name="Kyrpides N."/>
            <person name="Mavromatis K."/>
            <person name="Ivanova N."/>
            <person name="Mikhailova N."/>
            <person name="Pagani I."/>
            <person name="Teshima H."/>
            <person name="Detter J.C."/>
            <person name="Tapia R."/>
            <person name="Han C."/>
            <person name="Land M."/>
            <person name="Hauser L."/>
            <person name="Markowitz V."/>
            <person name="Cheng J.-F."/>
            <person name="Hugenholtz P."/>
            <person name="Woyke T."/>
            <person name="Wu D."/>
            <person name="Gronow S."/>
            <person name="Wellnitz S."/>
            <person name="Brambilla E."/>
            <person name="Klenk H.-P."/>
            <person name="Eisen J.A."/>
        </authorList>
    </citation>
    <scope>NUCLEOTIDE SEQUENCE [LARGE SCALE GENOMIC DNA]</scope>
    <source>
        <strain evidence="3">DSM 12168 / CIP 105900 / DD5/3</strain>
    </source>
</reference>
<dbReference type="Proteomes" id="UP000006546">
    <property type="component" value="Chromosome"/>
</dbReference>
<evidence type="ECO:0000256" key="1">
    <source>
        <dbReference type="SAM" id="SignalP"/>
    </source>
</evidence>
<dbReference type="RefSeq" id="WP_013757414.1">
    <property type="nucleotide sequence ID" value="NC_015500.1"/>
</dbReference>
<name>F4LMD3_TREBD</name>